<sequence>MADHALSTGAPKRARRVATPSLYTPAEAARRRAELLDIIDRAMALLDAIDAPFCDLEPEPDEEGDADEASLQPLAPALPVVRHRRLRRAA</sequence>
<accession>A0ABV6JUS8</accession>
<keyword evidence="3" id="KW-1185">Reference proteome</keyword>
<evidence type="ECO:0000256" key="1">
    <source>
        <dbReference type="SAM" id="MobiDB-lite"/>
    </source>
</evidence>
<dbReference type="EMBL" id="JBHLUN010000010">
    <property type="protein sequence ID" value="MFC0409504.1"/>
    <property type="molecule type" value="Genomic_DNA"/>
</dbReference>
<gene>
    <name evidence="2" type="ORF">ACFFGY_14730</name>
</gene>
<evidence type="ECO:0000313" key="2">
    <source>
        <dbReference type="EMBL" id="MFC0409504.1"/>
    </source>
</evidence>
<feature type="region of interest" description="Disordered" evidence="1">
    <location>
        <begin position="56"/>
        <end position="75"/>
    </location>
</feature>
<dbReference type="Proteomes" id="UP001589865">
    <property type="component" value="Unassembled WGS sequence"/>
</dbReference>
<reference evidence="2 3" key="1">
    <citation type="submission" date="2024-09" db="EMBL/GenBank/DDBJ databases">
        <authorList>
            <person name="Sun Q."/>
            <person name="Mori K."/>
        </authorList>
    </citation>
    <scope>NUCLEOTIDE SEQUENCE [LARGE SCALE GENOMIC DNA]</scope>
    <source>
        <strain evidence="2 3">TBRC 5777</strain>
    </source>
</reference>
<feature type="compositionally biased region" description="Acidic residues" evidence="1">
    <location>
        <begin position="56"/>
        <end position="68"/>
    </location>
</feature>
<proteinExistence type="predicted"/>
<evidence type="ECO:0000313" key="3">
    <source>
        <dbReference type="Proteomes" id="UP001589865"/>
    </source>
</evidence>
<name>A0ABV6JUS8_9PROT</name>
<protein>
    <submittedName>
        <fullName evidence="2">Uncharacterized protein</fullName>
    </submittedName>
</protein>
<comment type="caution">
    <text evidence="2">The sequence shown here is derived from an EMBL/GenBank/DDBJ whole genome shotgun (WGS) entry which is preliminary data.</text>
</comment>
<organism evidence="2 3">
    <name type="scientific">Roseomonas elaeocarpi</name>
    <dbReference type="NCBI Taxonomy" id="907779"/>
    <lineage>
        <taxon>Bacteria</taxon>
        <taxon>Pseudomonadati</taxon>
        <taxon>Pseudomonadota</taxon>
        <taxon>Alphaproteobacteria</taxon>
        <taxon>Acetobacterales</taxon>
        <taxon>Roseomonadaceae</taxon>
        <taxon>Roseomonas</taxon>
    </lineage>
</organism>
<dbReference type="RefSeq" id="WP_377045256.1">
    <property type="nucleotide sequence ID" value="NZ_JBHLUN010000010.1"/>
</dbReference>